<dbReference type="RefSeq" id="WP_126361430.1">
    <property type="nucleotide sequence ID" value="NZ_CBCRZS010000003.1"/>
</dbReference>
<feature type="region of interest" description="Disordered" evidence="1">
    <location>
        <begin position="152"/>
        <end position="182"/>
    </location>
</feature>
<dbReference type="EMBL" id="LR134372">
    <property type="protein sequence ID" value="VEG84395.1"/>
    <property type="molecule type" value="Genomic_DNA"/>
</dbReference>
<name>A0A448KLY3_CAMUP</name>
<dbReference type="AlphaFoldDB" id="A0A448KLY3"/>
<evidence type="ECO:0000313" key="2">
    <source>
        <dbReference type="EMBL" id="VEG84395.1"/>
    </source>
</evidence>
<organism evidence="2 3">
    <name type="scientific">Campylobacter upsaliensis</name>
    <dbReference type="NCBI Taxonomy" id="28080"/>
    <lineage>
        <taxon>Bacteria</taxon>
        <taxon>Pseudomonadati</taxon>
        <taxon>Campylobacterota</taxon>
        <taxon>Epsilonproteobacteria</taxon>
        <taxon>Campylobacterales</taxon>
        <taxon>Campylobacteraceae</taxon>
        <taxon>Campylobacter</taxon>
    </lineage>
</organism>
<gene>
    <name evidence="2" type="ORF">NCTC11541_00415</name>
</gene>
<dbReference type="Proteomes" id="UP000278157">
    <property type="component" value="Chromosome"/>
</dbReference>
<evidence type="ECO:0000313" key="3">
    <source>
        <dbReference type="Proteomes" id="UP000278157"/>
    </source>
</evidence>
<dbReference type="OrthoDB" id="5321106at2"/>
<accession>A0A448KLY3</accession>
<evidence type="ECO:0008006" key="4">
    <source>
        <dbReference type="Google" id="ProtNLM"/>
    </source>
</evidence>
<sequence>MDEAAQSPLNDDEARLAVLENEISQAEASLEQDFASFAAEKLASDESLEELYFEDKEEFIKQILHLQNEFLKSLQNKVDEANELRGQIGQKKAFDNIQAAADAFDERNLGVSSDELLDFFQKDLSPRAKANLESLEPSAFFEELYKLYQGETQEQSEELPQRLNASSASVESGGDSLVTQRF</sequence>
<protein>
    <recommendedName>
        <fullName evidence="4">Coiled-coil domain-containing protein</fullName>
    </recommendedName>
</protein>
<proteinExistence type="predicted"/>
<evidence type="ECO:0000256" key="1">
    <source>
        <dbReference type="SAM" id="MobiDB-lite"/>
    </source>
</evidence>
<reference evidence="2 3" key="1">
    <citation type="submission" date="2018-12" db="EMBL/GenBank/DDBJ databases">
        <authorList>
            <consortium name="Pathogen Informatics"/>
        </authorList>
    </citation>
    <scope>NUCLEOTIDE SEQUENCE [LARGE SCALE GENOMIC DNA]</scope>
    <source>
        <strain evidence="2 3">NCTC11541</strain>
    </source>
</reference>